<feature type="chain" id="PRO_5038536589" evidence="1">
    <location>
        <begin position="22"/>
        <end position="160"/>
    </location>
</feature>
<gene>
    <name evidence="2" type="ORF">J1N35_041874</name>
</gene>
<proteinExistence type="predicted"/>
<dbReference type="EMBL" id="JAIQCV010000012">
    <property type="protein sequence ID" value="KAH1040131.1"/>
    <property type="molecule type" value="Genomic_DNA"/>
</dbReference>
<dbReference type="AlphaFoldDB" id="A0A9D3UGB8"/>
<sequence length="160" mass="17745">MASFIALLLVALFIKRRKRYALPAFSPKTPQTSIKRLQNGVVYSLVISGAFYKTPQKFRSRIFSSTITATAGGQVAECTPRSTSSTINPAYPHSVYHQSIREDDMEGMLRDAFNMHSHGLQSFPPDFIASDDCNIGGNTFTETGRSVPDEEPNGEVVKFY</sequence>
<evidence type="ECO:0000313" key="3">
    <source>
        <dbReference type="Proteomes" id="UP000828251"/>
    </source>
</evidence>
<keyword evidence="1" id="KW-0732">Signal</keyword>
<accession>A0A9D3UGB8</accession>
<keyword evidence="3" id="KW-1185">Reference proteome</keyword>
<feature type="signal peptide" evidence="1">
    <location>
        <begin position="1"/>
        <end position="21"/>
    </location>
</feature>
<name>A0A9D3UGB8_9ROSI</name>
<evidence type="ECO:0000256" key="1">
    <source>
        <dbReference type="SAM" id="SignalP"/>
    </source>
</evidence>
<protein>
    <submittedName>
        <fullName evidence="2">Uncharacterized protein</fullName>
    </submittedName>
</protein>
<dbReference type="OrthoDB" id="991426at2759"/>
<dbReference type="Proteomes" id="UP000828251">
    <property type="component" value="Unassembled WGS sequence"/>
</dbReference>
<comment type="caution">
    <text evidence="2">The sequence shown here is derived from an EMBL/GenBank/DDBJ whole genome shotgun (WGS) entry which is preliminary data.</text>
</comment>
<reference evidence="2 3" key="1">
    <citation type="journal article" date="2021" name="Plant Biotechnol. J.">
        <title>Multi-omics assisted identification of the key and species-specific regulatory components of drought-tolerant mechanisms in Gossypium stocksii.</title>
        <authorList>
            <person name="Yu D."/>
            <person name="Ke L."/>
            <person name="Zhang D."/>
            <person name="Wu Y."/>
            <person name="Sun Y."/>
            <person name="Mei J."/>
            <person name="Sun J."/>
            <person name="Sun Y."/>
        </authorList>
    </citation>
    <scope>NUCLEOTIDE SEQUENCE [LARGE SCALE GENOMIC DNA]</scope>
    <source>
        <strain evidence="3">cv. E1</strain>
        <tissue evidence="2">Leaf</tissue>
    </source>
</reference>
<evidence type="ECO:0000313" key="2">
    <source>
        <dbReference type="EMBL" id="KAH1040131.1"/>
    </source>
</evidence>
<organism evidence="2 3">
    <name type="scientific">Gossypium stocksii</name>
    <dbReference type="NCBI Taxonomy" id="47602"/>
    <lineage>
        <taxon>Eukaryota</taxon>
        <taxon>Viridiplantae</taxon>
        <taxon>Streptophyta</taxon>
        <taxon>Embryophyta</taxon>
        <taxon>Tracheophyta</taxon>
        <taxon>Spermatophyta</taxon>
        <taxon>Magnoliopsida</taxon>
        <taxon>eudicotyledons</taxon>
        <taxon>Gunneridae</taxon>
        <taxon>Pentapetalae</taxon>
        <taxon>rosids</taxon>
        <taxon>malvids</taxon>
        <taxon>Malvales</taxon>
        <taxon>Malvaceae</taxon>
        <taxon>Malvoideae</taxon>
        <taxon>Gossypium</taxon>
    </lineage>
</organism>